<keyword evidence="5" id="KW-1185">Reference proteome</keyword>
<dbReference type="PANTHER" id="PTHR12611:SF0">
    <property type="entry name" value="PURINE-RICH BINDING PROTEIN-ALPHA, ISOFORM B"/>
    <property type="match status" value="1"/>
</dbReference>
<reference evidence="4" key="1">
    <citation type="journal article" date="2023" name="IScience">
        <title>Live-bearing cockroach genome reveals convergent evolutionary mechanisms linked to viviparity in insects and beyond.</title>
        <authorList>
            <person name="Fouks B."/>
            <person name="Harrison M.C."/>
            <person name="Mikhailova A.A."/>
            <person name="Marchal E."/>
            <person name="English S."/>
            <person name="Carruthers M."/>
            <person name="Jennings E.C."/>
            <person name="Chiamaka E.L."/>
            <person name="Frigard R.A."/>
            <person name="Pippel M."/>
            <person name="Attardo G.M."/>
            <person name="Benoit J.B."/>
            <person name="Bornberg-Bauer E."/>
            <person name="Tobe S.S."/>
        </authorList>
    </citation>
    <scope>NUCLEOTIDE SEQUENCE</scope>
    <source>
        <strain evidence="4">Stay&amp;Tobe</strain>
    </source>
</reference>
<evidence type="ECO:0000256" key="3">
    <source>
        <dbReference type="SAM" id="MobiDB-lite"/>
    </source>
</evidence>
<dbReference type="Gene3D" id="3.30.2450.30">
    <property type="match status" value="1"/>
</dbReference>
<dbReference type="EMBL" id="JASPKZ010001212">
    <property type="protein sequence ID" value="KAJ9598521.1"/>
    <property type="molecule type" value="Genomic_DNA"/>
</dbReference>
<comment type="caution">
    <text evidence="4">The sequence shown here is derived from an EMBL/GenBank/DDBJ whole genome shotgun (WGS) entry which is preliminary data.</text>
</comment>
<dbReference type="GO" id="GO:0032422">
    <property type="term" value="F:purine-rich negative regulatory element binding"/>
    <property type="evidence" value="ECO:0007669"/>
    <property type="project" value="InterPro"/>
</dbReference>
<feature type="region of interest" description="Disordered" evidence="3">
    <location>
        <begin position="1"/>
        <end position="22"/>
    </location>
</feature>
<dbReference type="AlphaFoldDB" id="A0AAD8AGB2"/>
<accession>A0AAD8AGB2</accession>
<evidence type="ECO:0000256" key="2">
    <source>
        <dbReference type="ARBA" id="ARBA00023125"/>
    </source>
</evidence>
<dbReference type="GO" id="GO:0000981">
    <property type="term" value="F:DNA-binding transcription factor activity, RNA polymerase II-specific"/>
    <property type="evidence" value="ECO:0007669"/>
    <property type="project" value="TreeGrafter"/>
</dbReference>
<organism evidence="4 5">
    <name type="scientific">Diploptera punctata</name>
    <name type="common">Pacific beetle cockroach</name>
    <dbReference type="NCBI Taxonomy" id="6984"/>
    <lineage>
        <taxon>Eukaryota</taxon>
        <taxon>Metazoa</taxon>
        <taxon>Ecdysozoa</taxon>
        <taxon>Arthropoda</taxon>
        <taxon>Hexapoda</taxon>
        <taxon>Insecta</taxon>
        <taxon>Pterygota</taxon>
        <taxon>Neoptera</taxon>
        <taxon>Polyneoptera</taxon>
        <taxon>Dictyoptera</taxon>
        <taxon>Blattodea</taxon>
        <taxon>Blaberoidea</taxon>
        <taxon>Blaberidae</taxon>
        <taxon>Diplopterinae</taxon>
        <taxon>Diploptera</taxon>
    </lineage>
</organism>
<protein>
    <recommendedName>
        <fullName evidence="6">Pur-alpha</fullName>
    </recommendedName>
</protein>
<comment type="similarity">
    <text evidence="1">Belongs to the PUR DNA-binding protein family.</text>
</comment>
<proteinExistence type="inferred from homology"/>
<dbReference type="Gene3D" id="3.10.450.700">
    <property type="match status" value="1"/>
</dbReference>
<dbReference type="FunFam" id="3.10.450.700:FF:000004">
    <property type="entry name" value="Transcriptional activator protein Pur-alpha"/>
    <property type="match status" value="1"/>
</dbReference>
<reference evidence="4" key="2">
    <citation type="submission" date="2023-05" db="EMBL/GenBank/DDBJ databases">
        <authorList>
            <person name="Fouks B."/>
        </authorList>
    </citation>
    <scope>NUCLEOTIDE SEQUENCE</scope>
    <source>
        <strain evidence="4">Stay&amp;Tobe</strain>
        <tissue evidence="4">Testes</tissue>
    </source>
</reference>
<sequence>MEPPEQADLNPVPPPSPSEMCSSNSVVCAEQTEEEKELATKTLQIQAKRYYLDVKQNKRGRFIKIAEVAADGRNQIFFALSTAQEFRDNLSTFSTYYASLGPAHTESVPISGSLKSETMYKENKRYHLDLKENMRGRFLRVAQTVARGGPRSQIAIPAQGMIEFRDALTDLLEDFGSDENSFKGELPEAKNLRVENKMFFFDIGQNKRGVYMRISEVKGNYRSAITIPEKSWQQFRDIFANFCDKMTEETKKTPVEQMPSTSSAEVQVIAEIPQ</sequence>
<name>A0AAD8AGB2_DIPPU</name>
<keyword evidence="2" id="KW-0238">DNA-binding</keyword>
<dbReference type="PANTHER" id="PTHR12611">
    <property type="entry name" value="PUR-TRANSCRIPTIONAL ACTIVATOR"/>
    <property type="match status" value="1"/>
</dbReference>
<gene>
    <name evidence="4" type="ORF">L9F63_010792</name>
</gene>
<dbReference type="Proteomes" id="UP001233999">
    <property type="component" value="Unassembled WGS sequence"/>
</dbReference>
<dbReference type="FunFam" id="3.30.2450.30:FF:000001">
    <property type="entry name" value="Purine-rich element binding protein A"/>
    <property type="match status" value="1"/>
</dbReference>
<evidence type="ECO:0008006" key="6">
    <source>
        <dbReference type="Google" id="ProtNLM"/>
    </source>
</evidence>
<evidence type="ECO:0000256" key="1">
    <source>
        <dbReference type="ARBA" id="ARBA00009251"/>
    </source>
</evidence>
<evidence type="ECO:0000313" key="4">
    <source>
        <dbReference type="EMBL" id="KAJ9598521.1"/>
    </source>
</evidence>
<dbReference type="GO" id="GO:0000977">
    <property type="term" value="F:RNA polymerase II transcription regulatory region sequence-specific DNA binding"/>
    <property type="evidence" value="ECO:0007669"/>
    <property type="project" value="InterPro"/>
</dbReference>
<dbReference type="Pfam" id="PF04845">
    <property type="entry name" value="PurA"/>
    <property type="match status" value="1"/>
</dbReference>
<dbReference type="InterPro" id="IPR006628">
    <property type="entry name" value="PUR-bd_fam"/>
</dbReference>
<evidence type="ECO:0000313" key="5">
    <source>
        <dbReference type="Proteomes" id="UP001233999"/>
    </source>
</evidence>
<dbReference type="SMART" id="SM00712">
    <property type="entry name" value="PUR"/>
    <property type="match status" value="3"/>
</dbReference>
<dbReference type="GO" id="GO:0005634">
    <property type="term" value="C:nucleus"/>
    <property type="evidence" value="ECO:0007669"/>
    <property type="project" value="TreeGrafter"/>
</dbReference>